<dbReference type="PANTHER" id="PTHR44196:SF2">
    <property type="entry name" value="SHORT-CHAIN DEHYDROGENASE-RELATED"/>
    <property type="match status" value="1"/>
</dbReference>
<dbReference type="InterPro" id="IPR036291">
    <property type="entry name" value="NAD(P)-bd_dom_sf"/>
</dbReference>
<dbReference type="SMART" id="SM00822">
    <property type="entry name" value="PKS_KR"/>
    <property type="match status" value="1"/>
</dbReference>
<keyword evidence="2" id="KW-0560">Oxidoreductase</keyword>
<comment type="similarity">
    <text evidence="1 3">Belongs to the short-chain dehydrogenases/reductases (SDR) family.</text>
</comment>
<evidence type="ECO:0000313" key="5">
    <source>
        <dbReference type="EMBL" id="GAA4244033.1"/>
    </source>
</evidence>
<comment type="caution">
    <text evidence="5">The sequence shown here is derived from an EMBL/GenBank/DDBJ whole genome shotgun (WGS) entry which is preliminary data.</text>
</comment>
<dbReference type="PRINTS" id="PR00081">
    <property type="entry name" value="GDHRDH"/>
</dbReference>
<dbReference type="InterPro" id="IPR002347">
    <property type="entry name" value="SDR_fam"/>
</dbReference>
<dbReference type="SUPFAM" id="SSF51735">
    <property type="entry name" value="NAD(P)-binding Rossmann-fold domains"/>
    <property type="match status" value="1"/>
</dbReference>
<name>A0ABP8CVT7_9ACTN</name>
<reference evidence="6" key="1">
    <citation type="journal article" date="2019" name="Int. J. Syst. Evol. Microbiol.">
        <title>The Global Catalogue of Microorganisms (GCM) 10K type strain sequencing project: providing services to taxonomists for standard genome sequencing and annotation.</title>
        <authorList>
            <consortium name="The Broad Institute Genomics Platform"/>
            <consortium name="The Broad Institute Genome Sequencing Center for Infectious Disease"/>
            <person name="Wu L."/>
            <person name="Ma J."/>
        </authorList>
    </citation>
    <scope>NUCLEOTIDE SEQUENCE [LARGE SCALE GENOMIC DNA]</scope>
    <source>
        <strain evidence="6">JCM 17441</strain>
    </source>
</reference>
<feature type="domain" description="Ketoreductase" evidence="4">
    <location>
        <begin position="5"/>
        <end position="185"/>
    </location>
</feature>
<protein>
    <submittedName>
        <fullName evidence="5">SDR family oxidoreductase</fullName>
    </submittedName>
</protein>
<keyword evidence="6" id="KW-1185">Reference proteome</keyword>
<evidence type="ECO:0000256" key="3">
    <source>
        <dbReference type="RuleBase" id="RU000363"/>
    </source>
</evidence>
<dbReference type="Pfam" id="PF00106">
    <property type="entry name" value="adh_short"/>
    <property type="match status" value="1"/>
</dbReference>
<evidence type="ECO:0000313" key="6">
    <source>
        <dbReference type="Proteomes" id="UP001500620"/>
    </source>
</evidence>
<dbReference type="Proteomes" id="UP001500620">
    <property type="component" value="Unassembled WGS sequence"/>
</dbReference>
<gene>
    <name evidence="5" type="ORF">GCM10022255_005450</name>
</gene>
<proteinExistence type="inferred from homology"/>
<organism evidence="5 6">
    <name type="scientific">Dactylosporangium darangshiense</name>
    <dbReference type="NCBI Taxonomy" id="579108"/>
    <lineage>
        <taxon>Bacteria</taxon>
        <taxon>Bacillati</taxon>
        <taxon>Actinomycetota</taxon>
        <taxon>Actinomycetes</taxon>
        <taxon>Micromonosporales</taxon>
        <taxon>Micromonosporaceae</taxon>
        <taxon>Dactylosporangium</taxon>
    </lineage>
</organism>
<evidence type="ECO:0000256" key="1">
    <source>
        <dbReference type="ARBA" id="ARBA00006484"/>
    </source>
</evidence>
<dbReference type="InterPro" id="IPR057326">
    <property type="entry name" value="KR_dom"/>
</dbReference>
<evidence type="ECO:0000259" key="4">
    <source>
        <dbReference type="SMART" id="SM00822"/>
    </source>
</evidence>
<dbReference type="PIRSF" id="PIRSF000126">
    <property type="entry name" value="11-beta-HSD1"/>
    <property type="match status" value="1"/>
</dbReference>
<dbReference type="Gene3D" id="3.40.50.720">
    <property type="entry name" value="NAD(P)-binding Rossmann-like Domain"/>
    <property type="match status" value="1"/>
</dbReference>
<sequence>MTERRTALVTGATAGIGAAFARELAAEGHALVLVARDRERLAGLAEELPVPVEVLPADLATAEGCDAVAARLADPARPIDLLVNNAGRSLNRSFLRSSVEAEEELLRLNVHAVMRLTLAALPPMVERGRGDIVNVSSVAGFASLSPGSTYPASKAWVTSFSESQAQLVRRKGVRVMALCPGYTRTEFHERAGIDVSRSPSWLWLDARAVVRDGLRDLRRGRMVSVPDWKYKLAVFGMRHAPRGLLQRASRDSRGRIGHEDR</sequence>
<dbReference type="EMBL" id="BAABAT010000001">
    <property type="protein sequence ID" value="GAA4244033.1"/>
    <property type="molecule type" value="Genomic_DNA"/>
</dbReference>
<evidence type="ECO:0000256" key="2">
    <source>
        <dbReference type="ARBA" id="ARBA00023002"/>
    </source>
</evidence>
<dbReference type="PRINTS" id="PR00080">
    <property type="entry name" value="SDRFAMILY"/>
</dbReference>
<dbReference type="CDD" id="cd05233">
    <property type="entry name" value="SDR_c"/>
    <property type="match status" value="1"/>
</dbReference>
<dbReference type="PANTHER" id="PTHR44196">
    <property type="entry name" value="DEHYDROGENASE/REDUCTASE SDR FAMILY MEMBER 7B"/>
    <property type="match status" value="1"/>
</dbReference>
<accession>A0ABP8CVT7</accession>